<evidence type="ECO:0000256" key="2">
    <source>
        <dbReference type="ARBA" id="ARBA00022692"/>
    </source>
</evidence>
<evidence type="ECO:0000259" key="6">
    <source>
        <dbReference type="Pfam" id="PF19737"/>
    </source>
</evidence>
<evidence type="ECO:0000256" key="1">
    <source>
        <dbReference type="ARBA" id="ARBA00004167"/>
    </source>
</evidence>
<feature type="transmembrane region" description="Helical" evidence="5">
    <location>
        <begin position="7"/>
        <end position="29"/>
    </location>
</feature>
<name>A0A8S1CFP3_9INSE</name>
<dbReference type="InterPro" id="IPR045587">
    <property type="entry name" value="FKTN_N"/>
</dbReference>
<keyword evidence="3 5" id="KW-1133">Transmembrane helix</keyword>
<dbReference type="GO" id="GO:0016020">
    <property type="term" value="C:membrane"/>
    <property type="evidence" value="ECO:0007669"/>
    <property type="project" value="UniProtKB-SubCell"/>
</dbReference>
<keyword evidence="2 5" id="KW-0812">Transmembrane</keyword>
<protein>
    <recommendedName>
        <fullName evidence="6">Ribitol-5-phosphate transferase FKTN N-terminal domain-containing protein</fullName>
    </recommendedName>
</protein>
<evidence type="ECO:0000313" key="8">
    <source>
        <dbReference type="Proteomes" id="UP000494165"/>
    </source>
</evidence>
<evidence type="ECO:0000256" key="4">
    <source>
        <dbReference type="ARBA" id="ARBA00023136"/>
    </source>
</evidence>
<organism evidence="7 8">
    <name type="scientific">Cloeon dipterum</name>
    <dbReference type="NCBI Taxonomy" id="197152"/>
    <lineage>
        <taxon>Eukaryota</taxon>
        <taxon>Metazoa</taxon>
        <taxon>Ecdysozoa</taxon>
        <taxon>Arthropoda</taxon>
        <taxon>Hexapoda</taxon>
        <taxon>Insecta</taxon>
        <taxon>Pterygota</taxon>
        <taxon>Palaeoptera</taxon>
        <taxon>Ephemeroptera</taxon>
        <taxon>Pisciforma</taxon>
        <taxon>Baetidae</taxon>
        <taxon>Cloeon</taxon>
    </lineage>
</organism>
<dbReference type="EMBL" id="CADEPI010000027">
    <property type="protein sequence ID" value="CAB3366888.1"/>
    <property type="molecule type" value="Genomic_DNA"/>
</dbReference>
<feature type="domain" description="Ribitol-5-phosphate transferase FKTN N-terminal" evidence="6">
    <location>
        <begin position="68"/>
        <end position="249"/>
    </location>
</feature>
<reference evidence="7 8" key="1">
    <citation type="submission" date="2020-04" db="EMBL/GenBank/DDBJ databases">
        <authorList>
            <person name="Alioto T."/>
            <person name="Alioto T."/>
            <person name="Gomez Garrido J."/>
        </authorList>
    </citation>
    <scope>NUCLEOTIDE SEQUENCE [LARGE SCALE GENOMIC DNA]</scope>
</reference>
<evidence type="ECO:0000313" key="7">
    <source>
        <dbReference type="EMBL" id="CAB3366888.1"/>
    </source>
</evidence>
<gene>
    <name evidence="7" type="ORF">CLODIP_2_CD13382</name>
</gene>
<accession>A0A8S1CFP3</accession>
<keyword evidence="8" id="KW-1185">Reference proteome</keyword>
<dbReference type="OrthoDB" id="444255at2759"/>
<comment type="subcellular location">
    <subcellularLocation>
        <location evidence="1">Membrane</location>
        <topology evidence="1">Single-pass membrane protein</topology>
    </subcellularLocation>
</comment>
<dbReference type="PANTHER" id="PTHR15407:SF28">
    <property type="entry name" value="RIBITOL-5-PHOSPHATE TRANSFERASE FKTN"/>
    <property type="match status" value="1"/>
</dbReference>
<comment type="caution">
    <text evidence="7">The sequence shown here is derived from an EMBL/GenBank/DDBJ whole genome shotgun (WGS) entry which is preliminary data.</text>
</comment>
<sequence>MIVKRQAIKLIFGAGALMLVGQLLMLRLLRPPVPFRLEPVSQFVNVTAAIPLPIILLDRAVLTQLSDMCPFCNLQHPVAFASLYKHIHEVQSLQSVLDASGFKSTILLNTLPVEPAAPKVVRDVPTGFLIAKDGVVIHLVLLHERADSYWWFGAVQSDFGIKQKLLDFGLPGHAPTLDIMIDEGAVDRFKGVLVEVQGLNLMVPSSINLYLEQRSSDHFIECSHSRAAAFFDEFGDDDSSEALKFKHKAWKLLTTAKQVLDQLNIPFWLSSGTCLGYYRQCDLITYSKDVDLGIMASDYSTNLIPEFQKRGFKLKHVFGRINDSFEISFVYDDLKLDLFFFYREGNSIWNGGTQAKSGLKFKYVFPSFTLCWTEFLQLKVRVPCETLSYILANYGSGWSTPQRAWDWKSSPPNVRPNGEWEKKDWPEVIQVYY</sequence>
<keyword evidence="4 5" id="KW-0472">Membrane</keyword>
<dbReference type="InterPro" id="IPR009644">
    <property type="entry name" value="FKTN/MNN4/W02B3.4-1"/>
</dbReference>
<dbReference type="AlphaFoldDB" id="A0A8S1CFP3"/>
<evidence type="ECO:0000256" key="3">
    <source>
        <dbReference type="ARBA" id="ARBA00022989"/>
    </source>
</evidence>
<dbReference type="Proteomes" id="UP000494165">
    <property type="component" value="Unassembled WGS sequence"/>
</dbReference>
<evidence type="ECO:0000256" key="5">
    <source>
        <dbReference type="SAM" id="Phobius"/>
    </source>
</evidence>
<dbReference type="Pfam" id="PF19737">
    <property type="entry name" value="FKTN_N"/>
    <property type="match status" value="1"/>
</dbReference>
<dbReference type="PANTHER" id="PTHR15407">
    <property type="entry name" value="FUKUTIN-RELATED"/>
    <property type="match status" value="1"/>
</dbReference>
<proteinExistence type="predicted"/>